<proteinExistence type="predicted"/>
<dbReference type="Proteomes" id="UP000598032">
    <property type="component" value="Unassembled WGS sequence"/>
</dbReference>
<evidence type="ECO:0000313" key="2">
    <source>
        <dbReference type="Proteomes" id="UP000598032"/>
    </source>
</evidence>
<keyword evidence="2" id="KW-1185">Reference proteome</keyword>
<dbReference type="EMBL" id="CAJHCP010000010">
    <property type="protein sequence ID" value="CAD6549071.1"/>
    <property type="molecule type" value="Genomic_DNA"/>
</dbReference>
<protein>
    <recommendedName>
        <fullName evidence="3">DUF222 domain-containing protein</fullName>
    </recommendedName>
</protein>
<reference evidence="1 2" key="1">
    <citation type="submission" date="2020-10" db="EMBL/GenBank/DDBJ databases">
        <authorList>
            <person name="Peeters C."/>
        </authorList>
    </citation>
    <scope>NUCLEOTIDE SEQUENCE [LARGE SCALE GENOMIC DNA]</scope>
    <source>
        <strain evidence="1 2">LMG 28140</strain>
    </source>
</reference>
<sequence length="185" mass="20019">MAAPDNDASRERQLRRTVAELSECAIDDIEAIWGALSHDERDQLRPLLAEAARVTPGNLTAAGFADMETSQSGKLTSDDNGPAFAQRITGLAESLPNEVLSRLIFSLDDCARDAVIDALPAERRALLVRDGHTWRITERARAALRDAASAVGAQSFDSSARRSNAPAAQRSTLNAKLRRWIGRAA</sequence>
<evidence type="ECO:0008006" key="3">
    <source>
        <dbReference type="Google" id="ProtNLM"/>
    </source>
</evidence>
<name>A0ABN7I1Y3_9BURK</name>
<accession>A0ABN7I1Y3</accession>
<comment type="caution">
    <text evidence="1">The sequence shown here is derived from an EMBL/GenBank/DDBJ whole genome shotgun (WGS) entry which is preliminary data.</text>
</comment>
<organism evidence="1 2">
    <name type="scientific">Paraburkholderia metrosideri</name>
    <dbReference type="NCBI Taxonomy" id="580937"/>
    <lineage>
        <taxon>Bacteria</taxon>
        <taxon>Pseudomonadati</taxon>
        <taxon>Pseudomonadota</taxon>
        <taxon>Betaproteobacteria</taxon>
        <taxon>Burkholderiales</taxon>
        <taxon>Burkholderiaceae</taxon>
        <taxon>Paraburkholderia</taxon>
    </lineage>
</organism>
<gene>
    <name evidence="1" type="ORF">LMG28140_04703</name>
</gene>
<dbReference type="RefSeq" id="WP_201644662.1">
    <property type="nucleotide sequence ID" value="NZ_CAJHCP010000010.1"/>
</dbReference>
<evidence type="ECO:0000313" key="1">
    <source>
        <dbReference type="EMBL" id="CAD6549071.1"/>
    </source>
</evidence>